<dbReference type="EMBL" id="JAVFHQ010000035">
    <property type="protein sequence ID" value="KAK4543094.1"/>
    <property type="molecule type" value="Genomic_DNA"/>
</dbReference>
<feature type="compositionally biased region" description="Basic and acidic residues" evidence="1">
    <location>
        <begin position="194"/>
        <end position="205"/>
    </location>
</feature>
<evidence type="ECO:0000313" key="2">
    <source>
        <dbReference type="EMBL" id="KAK4543094.1"/>
    </source>
</evidence>
<organism evidence="2 3">
    <name type="scientific">Oleoguttula mirabilis</name>
    <dbReference type="NCBI Taxonomy" id="1507867"/>
    <lineage>
        <taxon>Eukaryota</taxon>
        <taxon>Fungi</taxon>
        <taxon>Dikarya</taxon>
        <taxon>Ascomycota</taxon>
        <taxon>Pezizomycotina</taxon>
        <taxon>Dothideomycetes</taxon>
        <taxon>Dothideomycetidae</taxon>
        <taxon>Mycosphaerellales</taxon>
        <taxon>Teratosphaeriaceae</taxon>
        <taxon>Oleoguttula</taxon>
    </lineage>
</organism>
<evidence type="ECO:0000313" key="3">
    <source>
        <dbReference type="Proteomes" id="UP001324427"/>
    </source>
</evidence>
<name>A0AAV9JF31_9PEZI</name>
<gene>
    <name evidence="2" type="ORF">LTR36_005871</name>
</gene>
<feature type="region of interest" description="Disordered" evidence="1">
    <location>
        <begin position="61"/>
        <end position="163"/>
    </location>
</feature>
<feature type="region of interest" description="Disordered" evidence="1">
    <location>
        <begin position="175"/>
        <end position="230"/>
    </location>
</feature>
<evidence type="ECO:0000256" key="1">
    <source>
        <dbReference type="SAM" id="MobiDB-lite"/>
    </source>
</evidence>
<protein>
    <submittedName>
        <fullName evidence="2">Uncharacterized protein</fullName>
    </submittedName>
</protein>
<proteinExistence type="predicted"/>
<dbReference type="AlphaFoldDB" id="A0AAV9JF31"/>
<reference evidence="2 3" key="1">
    <citation type="submission" date="2021-11" db="EMBL/GenBank/DDBJ databases">
        <title>Black yeast isolated from Biological Soil Crust.</title>
        <authorList>
            <person name="Kurbessoian T."/>
        </authorList>
    </citation>
    <scope>NUCLEOTIDE SEQUENCE [LARGE SCALE GENOMIC DNA]</scope>
    <source>
        <strain evidence="2 3">CCFEE 5522</strain>
    </source>
</reference>
<keyword evidence="3" id="KW-1185">Reference proteome</keyword>
<comment type="caution">
    <text evidence="2">The sequence shown here is derived from an EMBL/GenBank/DDBJ whole genome shotgun (WGS) entry which is preliminary data.</text>
</comment>
<accession>A0AAV9JF31</accession>
<sequence>MGGPPGLRNIRADFPVPYPYGGDAMTRGRPQLLDELNEQLPRRELEDARMRDLRMGGGRYYEEEFDDERQSFSNACGSRRPPQLPGRGYHDNDGHDDDVFASLRGDGPVRTGGMRWSPPHMREDDFGGDPYGYDSRVPETYGPPLPQCQRPMGQPYPRERDPIPGLIRTVEDEAERMISGGGRFPSQPPQQRGGLEDRFGRRGGDGGRSSYDRQQGGDDVNDDVFRRFFG</sequence>
<dbReference type="Proteomes" id="UP001324427">
    <property type="component" value="Unassembled WGS sequence"/>
</dbReference>